<dbReference type="AlphaFoldDB" id="A0AAN7TFC7"/>
<protein>
    <recommendedName>
        <fullName evidence="4 11">MICOS complex subunit MIC12</fullName>
    </recommendedName>
    <alternativeName>
        <fullName evidence="10 11">Altered inheritance of mitochondria protein 5, mitochondrial</fullName>
    </alternativeName>
    <alternativeName>
        <fullName evidence="9 11">Found in mitochondrial proteome protein 51</fullName>
    </alternativeName>
</protein>
<dbReference type="Pfam" id="PF17050">
    <property type="entry name" value="AIM5"/>
    <property type="match status" value="1"/>
</dbReference>
<evidence type="ECO:0000256" key="3">
    <source>
        <dbReference type="ARBA" id="ARBA00009188"/>
    </source>
</evidence>
<evidence type="ECO:0000313" key="13">
    <source>
        <dbReference type="Proteomes" id="UP001310890"/>
    </source>
</evidence>
<evidence type="ECO:0000256" key="6">
    <source>
        <dbReference type="ARBA" id="ARBA00022989"/>
    </source>
</evidence>
<dbReference type="GO" id="GO:0044284">
    <property type="term" value="C:mitochondrial crista junction"/>
    <property type="evidence" value="ECO:0007669"/>
    <property type="project" value="InterPro"/>
</dbReference>
<evidence type="ECO:0000256" key="8">
    <source>
        <dbReference type="ARBA" id="ARBA00023136"/>
    </source>
</evidence>
<comment type="subunit">
    <text evidence="11">Component of the mitochondrial contact site and cristae organizing system (MICOS) complex.</text>
</comment>
<comment type="caution">
    <text evidence="12">The sequence shown here is derived from an EMBL/GenBank/DDBJ whole genome shotgun (WGS) entry which is preliminary data.</text>
</comment>
<dbReference type="GO" id="GO:0061617">
    <property type="term" value="C:MICOS complex"/>
    <property type="evidence" value="ECO:0007669"/>
    <property type="project" value="UniProtKB-UniRule"/>
</dbReference>
<evidence type="ECO:0000256" key="2">
    <source>
        <dbReference type="ARBA" id="ARBA00004370"/>
    </source>
</evidence>
<evidence type="ECO:0000256" key="1">
    <source>
        <dbReference type="ARBA" id="ARBA00002689"/>
    </source>
</evidence>
<sequence>MGFTTGLLGGFTLTTSLVYFTIAFHNRTRLQQAASLHQQATVLNNLVEPPALTPALTSREVQAGLWETAKDKWNAELERNVRKVWSTDWDAVRDQVEEGVSKVWRRTFAQTREKAVEVTK</sequence>
<dbReference type="InterPro" id="IPR031463">
    <property type="entry name" value="Mic12"/>
</dbReference>
<evidence type="ECO:0000256" key="5">
    <source>
        <dbReference type="ARBA" id="ARBA00022692"/>
    </source>
</evidence>
<name>A0AAN7TFC7_9PEZI</name>
<reference evidence="12" key="1">
    <citation type="submission" date="2023-08" db="EMBL/GenBank/DDBJ databases">
        <title>Black Yeasts Isolated from many extreme environments.</title>
        <authorList>
            <person name="Coleine C."/>
            <person name="Stajich J.E."/>
            <person name="Selbmann L."/>
        </authorList>
    </citation>
    <scope>NUCLEOTIDE SEQUENCE</scope>
    <source>
        <strain evidence="12">CCFEE 5401</strain>
    </source>
</reference>
<accession>A0AAN7TFC7</accession>
<gene>
    <name evidence="12" type="ORF">LTR62_002110</name>
</gene>
<keyword evidence="11" id="KW-0999">Mitochondrion inner membrane</keyword>
<evidence type="ECO:0000256" key="7">
    <source>
        <dbReference type="ARBA" id="ARBA00023128"/>
    </source>
</evidence>
<comment type="function">
    <text evidence="1 11">Component of the MICOS complex, a large protein complex of the mitochondrial inner membrane that plays crucial roles in the maintenance of crista junctions, inner membrane architecture, and formation of contact sites to the outer membrane.</text>
</comment>
<keyword evidence="5 11" id="KW-0812">Transmembrane</keyword>
<evidence type="ECO:0000313" key="12">
    <source>
        <dbReference type="EMBL" id="KAK5105830.1"/>
    </source>
</evidence>
<evidence type="ECO:0000256" key="10">
    <source>
        <dbReference type="ARBA" id="ARBA00032985"/>
    </source>
</evidence>
<keyword evidence="7 11" id="KW-0496">Mitochondrion</keyword>
<feature type="transmembrane region" description="Helical" evidence="11">
    <location>
        <begin position="6"/>
        <end position="24"/>
    </location>
</feature>
<evidence type="ECO:0000256" key="9">
    <source>
        <dbReference type="ARBA" id="ARBA00032159"/>
    </source>
</evidence>
<keyword evidence="8 11" id="KW-0472">Membrane</keyword>
<proteinExistence type="inferred from homology"/>
<evidence type="ECO:0000256" key="11">
    <source>
        <dbReference type="RuleBase" id="RU363010"/>
    </source>
</evidence>
<comment type="similarity">
    <text evidence="3 11">Belongs to the MICOS complex subunit Mic12 family.</text>
</comment>
<comment type="subcellular location">
    <subcellularLocation>
        <location evidence="2">Membrane</location>
    </subcellularLocation>
    <subcellularLocation>
        <location evidence="11">Mitochondrion inner membrane</location>
        <topology evidence="11">Single-pass membrane protein</topology>
    </subcellularLocation>
</comment>
<dbReference type="Proteomes" id="UP001310890">
    <property type="component" value="Unassembled WGS sequence"/>
</dbReference>
<dbReference type="EMBL" id="JAVRRL010000150">
    <property type="protein sequence ID" value="KAK5105830.1"/>
    <property type="molecule type" value="Genomic_DNA"/>
</dbReference>
<organism evidence="12 13">
    <name type="scientific">Meristemomyces frigidus</name>
    <dbReference type="NCBI Taxonomy" id="1508187"/>
    <lineage>
        <taxon>Eukaryota</taxon>
        <taxon>Fungi</taxon>
        <taxon>Dikarya</taxon>
        <taxon>Ascomycota</taxon>
        <taxon>Pezizomycotina</taxon>
        <taxon>Dothideomycetes</taxon>
        <taxon>Dothideomycetidae</taxon>
        <taxon>Mycosphaerellales</taxon>
        <taxon>Teratosphaeriaceae</taxon>
        <taxon>Meristemomyces</taxon>
    </lineage>
</organism>
<dbReference type="GO" id="GO:0042407">
    <property type="term" value="P:cristae formation"/>
    <property type="evidence" value="ECO:0007669"/>
    <property type="project" value="InterPro"/>
</dbReference>
<evidence type="ECO:0000256" key="4">
    <source>
        <dbReference type="ARBA" id="ARBA00018170"/>
    </source>
</evidence>
<keyword evidence="6 11" id="KW-1133">Transmembrane helix</keyword>